<feature type="region of interest" description="Disordered" evidence="20">
    <location>
        <begin position="1146"/>
        <end position="1218"/>
    </location>
</feature>
<evidence type="ECO:0000256" key="6">
    <source>
        <dbReference type="ARBA" id="ARBA00022490"/>
    </source>
</evidence>
<feature type="coiled-coil region" evidence="19">
    <location>
        <begin position="1601"/>
        <end position="1628"/>
    </location>
</feature>
<feature type="region of interest" description="Disordered" evidence="20">
    <location>
        <begin position="788"/>
        <end position="808"/>
    </location>
</feature>
<feature type="region of interest" description="Disordered" evidence="20">
    <location>
        <begin position="1543"/>
        <end position="1579"/>
    </location>
</feature>
<dbReference type="InterPro" id="IPR001715">
    <property type="entry name" value="CH_dom"/>
</dbReference>
<dbReference type="Pfam" id="PF01494">
    <property type="entry name" value="FAD_binding_3"/>
    <property type="match status" value="1"/>
</dbReference>
<dbReference type="CDD" id="cd09439">
    <property type="entry name" value="LIM_Mical"/>
    <property type="match status" value="1"/>
</dbReference>
<dbReference type="InterPro" id="IPR036188">
    <property type="entry name" value="FAD/NAD-bd_sf"/>
</dbReference>
<evidence type="ECO:0000256" key="5">
    <source>
        <dbReference type="ARBA" id="ARBA00012709"/>
    </source>
</evidence>
<evidence type="ECO:0000256" key="8">
    <source>
        <dbReference type="ARBA" id="ARBA00022723"/>
    </source>
</evidence>
<dbReference type="SMART" id="SM01203">
    <property type="entry name" value="DUF3585"/>
    <property type="match status" value="1"/>
</dbReference>
<feature type="region of interest" description="Disordered" evidence="20">
    <location>
        <begin position="1247"/>
        <end position="1343"/>
    </location>
</feature>
<dbReference type="EMBL" id="SOYY01000002">
    <property type="protein sequence ID" value="KAA0724489.1"/>
    <property type="molecule type" value="Genomic_DNA"/>
</dbReference>
<keyword evidence="8 18" id="KW-0479">Metal-binding</keyword>
<dbReference type="GO" id="GO:0046872">
    <property type="term" value="F:metal ion binding"/>
    <property type="evidence" value="ECO:0007669"/>
    <property type="project" value="UniProtKB-KW"/>
</dbReference>
<evidence type="ECO:0000256" key="16">
    <source>
        <dbReference type="ARBA" id="ARBA00023242"/>
    </source>
</evidence>
<evidence type="ECO:0000256" key="11">
    <source>
        <dbReference type="ARBA" id="ARBA00022857"/>
    </source>
</evidence>
<gene>
    <name evidence="24" type="ORF">E1301_Tti003757</name>
</gene>
<keyword evidence="19" id="KW-0175">Coiled coil</keyword>
<keyword evidence="11" id="KW-0521">NADP</keyword>
<comment type="cofactor">
    <cofactor evidence="1">
        <name>FAD</name>
        <dbReference type="ChEBI" id="CHEBI:57692"/>
    </cofactor>
</comment>
<dbReference type="GO" id="GO:0071949">
    <property type="term" value="F:FAD binding"/>
    <property type="evidence" value="ECO:0007669"/>
    <property type="project" value="InterPro"/>
</dbReference>
<name>A0A5A9PUX7_9TELE</name>
<feature type="region of interest" description="Disordered" evidence="20">
    <location>
        <begin position="669"/>
        <end position="705"/>
    </location>
</feature>
<dbReference type="GO" id="GO:0120501">
    <property type="term" value="F:F-actin monooxygenase activity"/>
    <property type="evidence" value="ECO:0007669"/>
    <property type="project" value="UniProtKB-EC"/>
</dbReference>
<protein>
    <recommendedName>
        <fullName evidence="5">F-actin monooxygenase</fullName>
        <ecNumber evidence="5">1.14.13.225</ecNumber>
    </recommendedName>
</protein>
<feature type="compositionally biased region" description="Polar residues" evidence="20">
    <location>
        <begin position="1546"/>
        <end position="1559"/>
    </location>
</feature>
<evidence type="ECO:0000259" key="23">
    <source>
        <dbReference type="PROSITE" id="PS51848"/>
    </source>
</evidence>
<dbReference type="SUPFAM" id="SSF57716">
    <property type="entry name" value="Glucocorticoid receptor-like (DNA-binding domain)"/>
    <property type="match status" value="2"/>
</dbReference>
<dbReference type="InterPro" id="IPR057494">
    <property type="entry name" value="Rossman_Mical"/>
</dbReference>
<accession>A0A5A9PUX7</accession>
<dbReference type="Gene3D" id="1.10.418.10">
    <property type="entry name" value="Calponin-like domain"/>
    <property type="match status" value="1"/>
</dbReference>
<comment type="caution">
    <text evidence="24">The sequence shown here is derived from an EMBL/GenBank/DDBJ whole genome shotgun (WGS) entry which is preliminary data.</text>
</comment>
<evidence type="ECO:0000259" key="21">
    <source>
        <dbReference type="PROSITE" id="PS50021"/>
    </source>
</evidence>
<dbReference type="GO" id="GO:0005634">
    <property type="term" value="C:nucleus"/>
    <property type="evidence" value="ECO:0007669"/>
    <property type="project" value="UniProtKB-SubCell"/>
</dbReference>
<dbReference type="PROSITE" id="PS00478">
    <property type="entry name" value="LIM_DOMAIN_1"/>
    <property type="match status" value="1"/>
</dbReference>
<sequence length="1752" mass="197950">MGETEDERVSQAGQLFETFVQATTCKGTLQAFSVLCRQLELDPSDHRNFYSSLKGAVTYWKAKGLWGKLDKRATHKEYGKGKICVDTRCLVIGGGPCGFRTAIELALLGAKVVVIEKRDTFSRNNVLHLWPYTIHDLRNLGAKKFYGKFCAGAIDHISIRQLQLMLLKIALILGVEVHVNVEFLKPREPPEDQGPDGPGWRVEIRPADHLISDYEFDVIIGADGRRSTLDGFRRKEFRGKLAIAITANFVNRNTTAEAKVEEISGVAFIFNQKFFLELKEEAGIDLENIVYYRDNTHYFVMTAKKQSLLDKGVIINDYIETERLLASENVNQEALLSYAREAADFGTNYQLPSLDYAINHYGQPDVAMFDFTCMYASENAALVREKNGHQLLVALVGDSLLEPFWPMGTGCARGFLAAFDTVWMIKGWAQGKEPLDLLSERESIYRLLPQTTAENISKNFELYTIDPATRYPNLNSSCVRPIQVRHLYIKGEQDSSVLERNGPTRRSVNLSRGESEVRPSRLLFWCQKQTRGYRGVDVTDLTTSWRSGLALCAIIHRQRPDLIDFDSLNEADCAKNNQLAFDVAEREFGIQPITTGKEMDAERGPDKLIMILYLSKFYEMFRNSAQPATGVPKEADANNEDYSSKTANSVHNSINPALARKRIPKVDKKLEDNDFNKKRKKGIGHLEEGAPSVGERGEQKENKVRSMATQLLARFEENAPSCALRRQSESEVDSVDERPVCLDMTDNPRFSKPTNLPTPPPPPPPKQKWQPSPYLRLLESHIQSETRRTCAQRSDCHADANSSHENVEMQEKTEVHSSLQLTEFTSCFQTSESLSRTSHIPFKVLQSVSQTELSSRDTEPLDLCPSFTPTLDGMIKCTQRLEDEVNQNEAQAKITRQFNKRSVKDRAQQLSCLFSGKSTRSQASEDYSAVSSSPYISSAHTIPECSTLSCLLSPVASVQHKQTTLRKDFPQGLGGSDTCHFCKKRVYVMERLSAEGNFFHRECFRCHICGCTLRLGGHTYDSNQGTFYCKLHFSQRITSSRHRRGEVHGSGRPLTSTTSDYSAADGHHVQPSGTLTSFIRKSLRRPLHVGRTLFGMPRQLARWMYKAVRGVGLHFRERQEDYAFLYELLSLGVPFLYVLHEVAETESRNENNQEGLTDPSTTDERPGAPVLSDSTEVINMSEVKESSQKPDNVESLPVCPDSPPQKGKRLTAKGEMTNKNNLWRKKIRATMPLVLIKKFHRGKPADKYEVNAEENGDSDFEEIHETVPPPNPEAQATEPHCPLTEESKSTPPSNDDIPKLPRYRSHFLPKPSTAIAPSSAPVSENKAANLEEQNSNSPKKRLLLSLSEKEKLLNWELSTPGKFSASGGATSRMKETDSSSQEPPKQQLEPDVRPSRPPPEPSPPLFGFQNWANSFRKSFSSKGNNPVVIRRNRPLKARPMSEGSFNLSSMFGSSMQSNQDEEPKNPSSGESQPRARSGSELTTLLEQVALSGKVPKGTKDDMASLPSRKLNFFSSLRIKRNEGMDQMKGDNQKDIMTILSRFRSKASVQQHQQQELNSSSEDEEPNTRRAHRGTSDTKRIKQENIAVRQTKREQLKRLHKAQMIQRQLEEVEERQRALEEKGVALEKVLRGETDDDSADETALLQTWFKLVLEKNKLARYESELMIFAQELELEDTQCRLQRELRQRMATEDCEKSASELVGEQSLLVEIVKVVEKRDKLVSLLDEQRLKEKAEDRDLESTILSRGYQFNWT</sequence>
<feature type="compositionally biased region" description="Basic and acidic residues" evidence="20">
    <location>
        <begin position="695"/>
        <end position="704"/>
    </location>
</feature>
<keyword evidence="15" id="KW-0009">Actin-binding</keyword>
<dbReference type="EC" id="1.14.13.225" evidence="5"/>
<dbReference type="InterPro" id="IPR001781">
    <property type="entry name" value="Znf_LIM"/>
</dbReference>
<keyword evidence="12" id="KW-0560">Oxidoreductase</keyword>
<evidence type="ECO:0000313" key="25">
    <source>
        <dbReference type="Proteomes" id="UP000324632"/>
    </source>
</evidence>
<keyword evidence="7" id="KW-0285">Flavoprotein</keyword>
<evidence type="ECO:0000256" key="12">
    <source>
        <dbReference type="ARBA" id="ARBA00023002"/>
    </source>
</evidence>
<feature type="compositionally biased region" description="Basic and acidic residues" evidence="20">
    <location>
        <begin position="788"/>
        <end position="798"/>
    </location>
</feature>
<dbReference type="FunFam" id="1.10.418.10:FF:000026">
    <property type="entry name" value="protein-methionine sulfoxide oxidase MICAL3 isoform X1"/>
    <property type="match status" value="1"/>
</dbReference>
<evidence type="ECO:0000256" key="3">
    <source>
        <dbReference type="ARBA" id="ARBA00004496"/>
    </source>
</evidence>
<feature type="domain" description="BMERB" evidence="23">
    <location>
        <begin position="1591"/>
        <end position="1740"/>
    </location>
</feature>
<dbReference type="Pfam" id="PF00307">
    <property type="entry name" value="CH"/>
    <property type="match status" value="1"/>
</dbReference>
<evidence type="ECO:0000256" key="20">
    <source>
        <dbReference type="SAM" id="MobiDB-lite"/>
    </source>
</evidence>
<evidence type="ECO:0000256" key="1">
    <source>
        <dbReference type="ARBA" id="ARBA00001974"/>
    </source>
</evidence>
<dbReference type="Gene3D" id="2.10.110.10">
    <property type="entry name" value="Cysteine Rich Protein"/>
    <property type="match status" value="1"/>
</dbReference>
<feature type="domain" description="LIM zinc-binding" evidence="22">
    <location>
        <begin position="977"/>
        <end position="1039"/>
    </location>
</feature>
<dbReference type="InterPro" id="IPR036872">
    <property type="entry name" value="CH_dom_sf"/>
</dbReference>
<feature type="region of interest" description="Disordered" evidence="20">
    <location>
        <begin position="1040"/>
        <end position="1073"/>
    </location>
</feature>
<evidence type="ECO:0000256" key="13">
    <source>
        <dbReference type="ARBA" id="ARBA00023033"/>
    </source>
</evidence>
<dbReference type="FunFam" id="3.50.50.60:FF:000004">
    <property type="entry name" value="protein-methionine sulfoxide oxidase MICAL2 isoform X1"/>
    <property type="match status" value="1"/>
</dbReference>
<feature type="compositionally biased region" description="Pro residues" evidence="20">
    <location>
        <begin position="1395"/>
        <end position="1404"/>
    </location>
</feature>
<dbReference type="Pfam" id="PF25413">
    <property type="entry name" value="Rossman_Mical"/>
    <property type="match status" value="1"/>
</dbReference>
<feature type="compositionally biased region" description="Polar residues" evidence="20">
    <location>
        <begin position="1410"/>
        <end position="1424"/>
    </location>
</feature>
<feature type="compositionally biased region" description="Pro residues" evidence="20">
    <location>
        <begin position="756"/>
        <end position="766"/>
    </location>
</feature>
<dbReference type="PANTHER" id="PTHR23167">
    <property type="entry name" value="CALPONIN HOMOLOGY DOMAIN-CONTAINING PROTEIN DDB_G0272472-RELATED"/>
    <property type="match status" value="1"/>
</dbReference>
<evidence type="ECO:0000256" key="7">
    <source>
        <dbReference type="ARBA" id="ARBA00022630"/>
    </source>
</evidence>
<dbReference type="Gene3D" id="3.50.50.60">
    <property type="entry name" value="FAD/NAD(P)-binding domain"/>
    <property type="match status" value="1"/>
</dbReference>
<proteinExistence type="inferred from homology"/>
<dbReference type="Proteomes" id="UP000324632">
    <property type="component" value="Chromosome 2"/>
</dbReference>
<keyword evidence="13" id="KW-0503">Monooxygenase</keyword>
<evidence type="ECO:0000256" key="19">
    <source>
        <dbReference type="SAM" id="Coils"/>
    </source>
</evidence>
<evidence type="ECO:0000256" key="14">
    <source>
        <dbReference type="ARBA" id="ARBA00023038"/>
    </source>
</evidence>
<dbReference type="SMART" id="SM00132">
    <property type="entry name" value="LIM"/>
    <property type="match status" value="1"/>
</dbReference>
<dbReference type="PROSITE" id="PS51848">
    <property type="entry name" value="BMERB"/>
    <property type="match status" value="1"/>
</dbReference>
<comment type="similarity">
    <text evidence="4">Belongs to the Mical family.</text>
</comment>
<dbReference type="SUPFAM" id="SSF47576">
    <property type="entry name" value="Calponin-homology domain, CH-domain"/>
    <property type="match status" value="1"/>
</dbReference>
<reference evidence="24 25" key="1">
    <citation type="journal article" date="2019" name="Mol. Ecol. Resour.">
        <title>Chromosome-level genome assembly of Triplophysa tibetana, a fish adapted to the harsh high-altitude environment of the Tibetan Plateau.</title>
        <authorList>
            <person name="Yang X."/>
            <person name="Liu H."/>
            <person name="Ma Z."/>
            <person name="Zou Y."/>
            <person name="Zou M."/>
            <person name="Mao Y."/>
            <person name="Li X."/>
            <person name="Wang H."/>
            <person name="Chen T."/>
            <person name="Wang W."/>
            <person name="Yang R."/>
        </authorList>
    </citation>
    <scope>NUCLEOTIDE SEQUENCE [LARGE SCALE GENOMIC DNA]</scope>
    <source>
        <strain evidence="24">TTIB1903HZAU</strain>
        <tissue evidence="24">Muscle</tissue>
    </source>
</reference>
<keyword evidence="6" id="KW-0963">Cytoplasm</keyword>
<feature type="domain" description="Calponin-homology (CH)" evidence="21">
    <location>
        <begin position="516"/>
        <end position="619"/>
    </location>
</feature>
<dbReference type="PRINTS" id="PR00420">
    <property type="entry name" value="RNGMNOXGNASE"/>
</dbReference>
<feature type="compositionally biased region" description="Acidic residues" evidence="20">
    <location>
        <begin position="1251"/>
        <end position="1262"/>
    </location>
</feature>
<dbReference type="InterPro" id="IPR022735">
    <property type="entry name" value="bMERB_dom"/>
</dbReference>
<feature type="compositionally biased region" description="Polar residues" evidence="20">
    <location>
        <begin position="1443"/>
        <end position="1458"/>
    </location>
</feature>
<dbReference type="PROSITE" id="PS50023">
    <property type="entry name" value="LIM_DOMAIN_2"/>
    <property type="match status" value="1"/>
</dbReference>
<comment type="subcellular location">
    <subcellularLocation>
        <location evidence="3">Cytoplasm</location>
    </subcellularLocation>
    <subcellularLocation>
        <location evidence="2">Nucleus</location>
    </subcellularLocation>
</comment>
<feature type="region of interest" description="Disordered" evidence="20">
    <location>
        <begin position="744"/>
        <end position="770"/>
    </location>
</feature>
<feature type="region of interest" description="Disordered" evidence="20">
    <location>
        <begin position="1357"/>
        <end position="1505"/>
    </location>
</feature>
<dbReference type="GO" id="GO:0003779">
    <property type="term" value="F:actin binding"/>
    <property type="evidence" value="ECO:0007669"/>
    <property type="project" value="UniProtKB-KW"/>
</dbReference>
<evidence type="ECO:0000256" key="15">
    <source>
        <dbReference type="ARBA" id="ARBA00023203"/>
    </source>
</evidence>
<keyword evidence="25" id="KW-1185">Reference proteome</keyword>
<dbReference type="SUPFAM" id="SSF51905">
    <property type="entry name" value="FAD/NAD(P)-binding domain"/>
    <property type="match status" value="1"/>
</dbReference>
<dbReference type="PROSITE" id="PS50021">
    <property type="entry name" value="CH"/>
    <property type="match status" value="1"/>
</dbReference>
<feature type="compositionally biased region" description="Basic and acidic residues" evidence="20">
    <location>
        <begin position="1182"/>
        <end position="1192"/>
    </location>
</feature>
<evidence type="ECO:0000256" key="17">
    <source>
        <dbReference type="ARBA" id="ARBA00049522"/>
    </source>
</evidence>
<keyword evidence="9" id="KW-0274">FAD</keyword>
<evidence type="ECO:0000256" key="18">
    <source>
        <dbReference type="PROSITE-ProRule" id="PRU00125"/>
    </source>
</evidence>
<evidence type="ECO:0000259" key="22">
    <source>
        <dbReference type="PROSITE" id="PS50023"/>
    </source>
</evidence>
<comment type="catalytic activity">
    <reaction evidence="17">
        <text>L-methionyl-[F-actin] + NADPH + O2 + H(+) = L-methionyl-(R)-S-oxide-[F-actin] + NADP(+) + H2O</text>
        <dbReference type="Rhea" id="RHEA:51308"/>
        <dbReference type="Rhea" id="RHEA-COMP:12953"/>
        <dbReference type="Rhea" id="RHEA-COMP:12956"/>
        <dbReference type="ChEBI" id="CHEBI:15377"/>
        <dbReference type="ChEBI" id="CHEBI:15378"/>
        <dbReference type="ChEBI" id="CHEBI:15379"/>
        <dbReference type="ChEBI" id="CHEBI:16044"/>
        <dbReference type="ChEBI" id="CHEBI:45764"/>
        <dbReference type="ChEBI" id="CHEBI:57783"/>
        <dbReference type="ChEBI" id="CHEBI:58349"/>
        <dbReference type="EC" id="1.14.13.225"/>
    </reaction>
</comment>
<keyword evidence="14 18" id="KW-0440">LIM domain</keyword>
<dbReference type="PANTHER" id="PTHR23167:SF39">
    <property type="entry name" value="[F-ACTIN]-MONOOXYGENASE MICAL2"/>
    <property type="match status" value="1"/>
</dbReference>
<dbReference type="SMART" id="SM00033">
    <property type="entry name" value="CH"/>
    <property type="match status" value="1"/>
</dbReference>
<evidence type="ECO:0000256" key="10">
    <source>
        <dbReference type="ARBA" id="ARBA00022833"/>
    </source>
</evidence>
<feature type="compositionally biased region" description="Polar residues" evidence="20">
    <location>
        <begin position="640"/>
        <end position="649"/>
    </location>
</feature>
<evidence type="ECO:0000313" key="24">
    <source>
        <dbReference type="EMBL" id="KAA0724489.1"/>
    </source>
</evidence>
<dbReference type="Pfam" id="PF12130">
    <property type="entry name" value="bMERB_dom"/>
    <property type="match status" value="1"/>
</dbReference>
<evidence type="ECO:0000256" key="4">
    <source>
        <dbReference type="ARBA" id="ARBA00008223"/>
    </source>
</evidence>
<keyword evidence="10 18" id="KW-0862">Zinc</keyword>
<feature type="region of interest" description="Disordered" evidence="20">
    <location>
        <begin position="628"/>
        <end position="649"/>
    </location>
</feature>
<evidence type="ECO:0000256" key="9">
    <source>
        <dbReference type="ARBA" id="ARBA00022827"/>
    </source>
</evidence>
<dbReference type="Pfam" id="PF00412">
    <property type="entry name" value="LIM"/>
    <property type="match status" value="1"/>
</dbReference>
<organism evidence="24 25">
    <name type="scientific">Triplophysa tibetana</name>
    <dbReference type="NCBI Taxonomy" id="1572043"/>
    <lineage>
        <taxon>Eukaryota</taxon>
        <taxon>Metazoa</taxon>
        <taxon>Chordata</taxon>
        <taxon>Craniata</taxon>
        <taxon>Vertebrata</taxon>
        <taxon>Euteleostomi</taxon>
        <taxon>Actinopterygii</taxon>
        <taxon>Neopterygii</taxon>
        <taxon>Teleostei</taxon>
        <taxon>Ostariophysi</taxon>
        <taxon>Cypriniformes</taxon>
        <taxon>Nemacheilidae</taxon>
        <taxon>Triplophysa</taxon>
    </lineage>
</organism>
<dbReference type="InterPro" id="IPR002938">
    <property type="entry name" value="FAD-bd"/>
</dbReference>
<dbReference type="GO" id="GO:0005737">
    <property type="term" value="C:cytoplasm"/>
    <property type="evidence" value="ECO:0007669"/>
    <property type="project" value="UniProtKB-SubCell"/>
</dbReference>
<dbReference type="InterPro" id="IPR050540">
    <property type="entry name" value="F-actin_Monoox_Mical"/>
</dbReference>
<keyword evidence="16" id="KW-0539">Nucleus</keyword>
<evidence type="ECO:0000256" key="2">
    <source>
        <dbReference type="ARBA" id="ARBA00004123"/>
    </source>
</evidence>